<dbReference type="RefSeq" id="WP_054701713.1">
    <property type="nucleotide sequence ID" value="NZ_AZEE01000029.1"/>
</dbReference>
<proteinExistence type="predicted"/>
<dbReference type="PATRIC" id="fig|1423776.4.peg.1655"/>
<protein>
    <recommendedName>
        <fullName evidence="1">YdhG-like domain-containing protein</fullName>
    </recommendedName>
</protein>
<evidence type="ECO:0000259" key="1">
    <source>
        <dbReference type="Pfam" id="PF08818"/>
    </source>
</evidence>
<evidence type="ECO:0000313" key="2">
    <source>
        <dbReference type="EMBL" id="KRK97600.1"/>
    </source>
</evidence>
<name>A0A0R1LPX8_9LACO</name>
<accession>A0A0R1LPX8</accession>
<feature type="domain" description="YdhG-like" evidence="1">
    <location>
        <begin position="15"/>
        <end position="106"/>
    </location>
</feature>
<dbReference type="Pfam" id="PF08818">
    <property type="entry name" value="DUF1801"/>
    <property type="match status" value="1"/>
</dbReference>
<gene>
    <name evidence="2" type="ORF">FD04_GL001634</name>
</gene>
<organism evidence="2 3">
    <name type="scientific">Secundilactobacillus odoratitofui DSM 19909 = JCM 15043</name>
    <dbReference type="NCBI Taxonomy" id="1423776"/>
    <lineage>
        <taxon>Bacteria</taxon>
        <taxon>Bacillati</taxon>
        <taxon>Bacillota</taxon>
        <taxon>Bacilli</taxon>
        <taxon>Lactobacillales</taxon>
        <taxon>Lactobacillaceae</taxon>
        <taxon>Secundilactobacillus</taxon>
    </lineage>
</organism>
<evidence type="ECO:0000313" key="3">
    <source>
        <dbReference type="Proteomes" id="UP000051160"/>
    </source>
</evidence>
<dbReference type="AlphaFoldDB" id="A0A0R1LPX8"/>
<sequence>MGVITDYIEAQSVEQQPALTRVYQVLKQTLPDAEERLSYGMPAFFQPKALIYFGANKHHIGIYPTGEGMAFLAADLADFKTTKGSWHLPYDQPLPESLLVAIAKHRLAVVSD</sequence>
<comment type="caution">
    <text evidence="2">The sequence shown here is derived from an EMBL/GenBank/DDBJ whole genome shotgun (WGS) entry which is preliminary data.</text>
</comment>
<dbReference type="EMBL" id="AZEE01000029">
    <property type="protein sequence ID" value="KRK97600.1"/>
    <property type="molecule type" value="Genomic_DNA"/>
</dbReference>
<dbReference type="InterPro" id="IPR014922">
    <property type="entry name" value="YdhG-like"/>
</dbReference>
<dbReference type="Gene3D" id="3.90.1150.200">
    <property type="match status" value="1"/>
</dbReference>
<dbReference type="STRING" id="1423776.FD04_GL001634"/>
<dbReference type="Proteomes" id="UP000051160">
    <property type="component" value="Unassembled WGS sequence"/>
</dbReference>
<keyword evidence="3" id="KW-1185">Reference proteome</keyword>
<dbReference type="SUPFAM" id="SSF159888">
    <property type="entry name" value="YdhG-like"/>
    <property type="match status" value="1"/>
</dbReference>
<reference evidence="2 3" key="1">
    <citation type="journal article" date="2015" name="Genome Announc.">
        <title>Expanding the biotechnology potential of lactobacilli through comparative genomics of 213 strains and associated genera.</title>
        <authorList>
            <person name="Sun Z."/>
            <person name="Harris H.M."/>
            <person name="McCann A."/>
            <person name="Guo C."/>
            <person name="Argimon S."/>
            <person name="Zhang W."/>
            <person name="Yang X."/>
            <person name="Jeffery I.B."/>
            <person name="Cooney J.C."/>
            <person name="Kagawa T.F."/>
            <person name="Liu W."/>
            <person name="Song Y."/>
            <person name="Salvetti E."/>
            <person name="Wrobel A."/>
            <person name="Rasinkangas P."/>
            <person name="Parkhill J."/>
            <person name="Rea M.C."/>
            <person name="O'Sullivan O."/>
            <person name="Ritari J."/>
            <person name="Douillard F.P."/>
            <person name="Paul Ross R."/>
            <person name="Yang R."/>
            <person name="Briner A.E."/>
            <person name="Felis G.E."/>
            <person name="de Vos W.M."/>
            <person name="Barrangou R."/>
            <person name="Klaenhammer T.R."/>
            <person name="Caufield P.W."/>
            <person name="Cui Y."/>
            <person name="Zhang H."/>
            <person name="O'Toole P.W."/>
        </authorList>
    </citation>
    <scope>NUCLEOTIDE SEQUENCE [LARGE SCALE GENOMIC DNA]</scope>
    <source>
        <strain evidence="2 3">DSM 19909</strain>
    </source>
</reference>